<dbReference type="InterPro" id="IPR052205">
    <property type="entry name" value="FliO/MopB"/>
</dbReference>
<comment type="caution">
    <text evidence="8">The sequence shown here is derived from an EMBL/GenBank/DDBJ whole genome shotgun (WGS) entry which is preliminary data.</text>
</comment>
<evidence type="ECO:0000256" key="5">
    <source>
        <dbReference type="ARBA" id="ARBA00023143"/>
    </source>
</evidence>
<organism evidence="8 9">
    <name type="scientific">Candidatus Nitronereus thalassa</name>
    <dbReference type="NCBI Taxonomy" id="3020898"/>
    <lineage>
        <taxon>Bacteria</taxon>
        <taxon>Pseudomonadati</taxon>
        <taxon>Nitrospirota</taxon>
        <taxon>Nitrospiria</taxon>
        <taxon>Nitrospirales</taxon>
        <taxon>Nitrospiraceae</taxon>
        <taxon>Candidatus Nitronereus</taxon>
    </lineage>
</organism>
<dbReference type="NCBIfam" id="TIGR03500">
    <property type="entry name" value="FliO_TIGR"/>
    <property type="match status" value="1"/>
</dbReference>
<dbReference type="PANTHER" id="PTHR38766:SF1">
    <property type="entry name" value="FLAGELLAR PROTEIN FLIO"/>
    <property type="match status" value="1"/>
</dbReference>
<keyword evidence="8" id="KW-0282">Flagellum</keyword>
<evidence type="ECO:0000256" key="7">
    <source>
        <dbReference type="RuleBase" id="RU362064"/>
    </source>
</evidence>
<keyword evidence="3" id="KW-1133">Transmembrane helix</keyword>
<sequence length="123" mass="12962">MDFATEAIKMAGALIAVLLLMAGAALVVKRFLGDQRAIGGGPALRLMGGLRLGPGKSVVLVELAGEVLVLGSTAKELTLLTRVDDPRRIEQLRPGTGLGLPSLSWPAVFAKEKFRVVGQRTET</sequence>
<keyword evidence="1 7" id="KW-1003">Cell membrane</keyword>
<comment type="similarity">
    <text evidence="6 7">Belongs to the FliO/MopB family.</text>
</comment>
<accession>A0ABU3K6C5</accession>
<dbReference type="EMBL" id="JAQOUE010000001">
    <property type="protein sequence ID" value="MDT7041908.1"/>
    <property type="molecule type" value="Genomic_DNA"/>
</dbReference>
<evidence type="ECO:0000313" key="9">
    <source>
        <dbReference type="Proteomes" id="UP001250932"/>
    </source>
</evidence>
<reference evidence="8 9" key="1">
    <citation type="journal article" date="2023" name="ISME J.">
        <title>Cultivation and genomic characterization of novel and ubiquitous marine nitrite-oxidizing bacteria from the Nitrospirales.</title>
        <authorList>
            <person name="Mueller A.J."/>
            <person name="Daebeler A."/>
            <person name="Herbold C.W."/>
            <person name="Kirkegaard R.H."/>
            <person name="Daims H."/>
        </authorList>
    </citation>
    <scope>NUCLEOTIDE SEQUENCE [LARGE SCALE GENOMIC DNA]</scope>
    <source>
        <strain evidence="8 9">EB</strain>
    </source>
</reference>
<evidence type="ECO:0000313" key="8">
    <source>
        <dbReference type="EMBL" id="MDT7041908.1"/>
    </source>
</evidence>
<evidence type="ECO:0000256" key="6">
    <source>
        <dbReference type="ARBA" id="ARBA00037937"/>
    </source>
</evidence>
<keyword evidence="2" id="KW-0812">Transmembrane</keyword>
<evidence type="ECO:0000256" key="1">
    <source>
        <dbReference type="ARBA" id="ARBA00022475"/>
    </source>
</evidence>
<keyword evidence="5 7" id="KW-0975">Bacterial flagellum</keyword>
<evidence type="ECO:0000256" key="3">
    <source>
        <dbReference type="ARBA" id="ARBA00022989"/>
    </source>
</evidence>
<dbReference type="Pfam" id="PF04347">
    <property type="entry name" value="FliO"/>
    <property type="match status" value="1"/>
</dbReference>
<gene>
    <name evidence="8" type="primary">fliO</name>
    <name evidence="8" type="ORF">PPG34_06055</name>
</gene>
<dbReference type="InterPro" id="IPR022781">
    <property type="entry name" value="Flagellar_biosynth_FliO"/>
</dbReference>
<dbReference type="RefSeq" id="WP_313832254.1">
    <property type="nucleotide sequence ID" value="NZ_JAQOUE010000001.1"/>
</dbReference>
<keyword evidence="8" id="KW-0966">Cell projection</keyword>
<dbReference type="Proteomes" id="UP001250932">
    <property type="component" value="Unassembled WGS sequence"/>
</dbReference>
<dbReference type="PANTHER" id="PTHR38766">
    <property type="entry name" value="FLAGELLAR PROTEIN FLIO"/>
    <property type="match status" value="1"/>
</dbReference>
<keyword evidence="8" id="KW-0969">Cilium</keyword>
<proteinExistence type="inferred from homology"/>
<keyword evidence="4" id="KW-0472">Membrane</keyword>
<comment type="subcellular location">
    <subcellularLocation>
        <location evidence="7">Cell membrane</location>
    </subcellularLocation>
    <subcellularLocation>
        <location evidence="7">Bacterial flagellum basal body</location>
    </subcellularLocation>
</comment>
<evidence type="ECO:0000256" key="4">
    <source>
        <dbReference type="ARBA" id="ARBA00023136"/>
    </source>
</evidence>
<evidence type="ECO:0000256" key="2">
    <source>
        <dbReference type="ARBA" id="ARBA00022692"/>
    </source>
</evidence>
<protein>
    <recommendedName>
        <fullName evidence="7">Flagellar protein</fullName>
    </recommendedName>
</protein>
<keyword evidence="9" id="KW-1185">Reference proteome</keyword>
<name>A0ABU3K6C5_9BACT</name>